<dbReference type="EMBL" id="JABXXO010000001">
    <property type="protein sequence ID" value="KAF7784886.1"/>
    <property type="molecule type" value="Genomic_DNA"/>
</dbReference>
<feature type="region of interest" description="Disordered" evidence="1">
    <location>
        <begin position="400"/>
        <end position="502"/>
    </location>
</feature>
<feature type="compositionally biased region" description="Polar residues" evidence="1">
    <location>
        <begin position="425"/>
        <end position="437"/>
    </location>
</feature>
<feature type="region of interest" description="Disordered" evidence="1">
    <location>
        <begin position="110"/>
        <end position="149"/>
    </location>
</feature>
<organism evidence="2 3">
    <name type="scientific">Agaricus bisporus var. burnettii</name>
    <dbReference type="NCBI Taxonomy" id="192524"/>
    <lineage>
        <taxon>Eukaryota</taxon>
        <taxon>Fungi</taxon>
        <taxon>Dikarya</taxon>
        <taxon>Basidiomycota</taxon>
        <taxon>Agaricomycotina</taxon>
        <taxon>Agaricomycetes</taxon>
        <taxon>Agaricomycetidae</taxon>
        <taxon>Agaricales</taxon>
        <taxon>Agaricineae</taxon>
        <taxon>Agaricaceae</taxon>
        <taxon>Agaricus</taxon>
    </lineage>
</organism>
<feature type="compositionally biased region" description="Polar residues" evidence="1">
    <location>
        <begin position="319"/>
        <end position="328"/>
    </location>
</feature>
<feature type="region of interest" description="Disordered" evidence="1">
    <location>
        <begin position="545"/>
        <end position="564"/>
    </location>
</feature>
<feature type="region of interest" description="Disordered" evidence="1">
    <location>
        <begin position="319"/>
        <end position="338"/>
    </location>
</feature>
<dbReference type="AlphaFoldDB" id="A0A8H7KLK1"/>
<feature type="compositionally biased region" description="Polar residues" evidence="1">
    <location>
        <begin position="475"/>
        <end position="502"/>
    </location>
</feature>
<feature type="region of interest" description="Disordered" evidence="1">
    <location>
        <begin position="218"/>
        <end position="254"/>
    </location>
</feature>
<protein>
    <submittedName>
        <fullName evidence="2">Uncharacterized protein</fullName>
    </submittedName>
</protein>
<feature type="compositionally biased region" description="Polar residues" evidence="1">
    <location>
        <begin position="280"/>
        <end position="289"/>
    </location>
</feature>
<feature type="region of interest" description="Disordered" evidence="1">
    <location>
        <begin position="275"/>
        <end position="296"/>
    </location>
</feature>
<feature type="region of interest" description="Disordered" evidence="1">
    <location>
        <begin position="343"/>
        <end position="371"/>
    </location>
</feature>
<feature type="region of interest" description="Disordered" evidence="1">
    <location>
        <begin position="514"/>
        <end position="538"/>
    </location>
</feature>
<dbReference type="Proteomes" id="UP000629468">
    <property type="component" value="Unassembled WGS sequence"/>
</dbReference>
<feature type="compositionally biased region" description="Polar residues" evidence="1">
    <location>
        <begin position="545"/>
        <end position="559"/>
    </location>
</feature>
<feature type="compositionally biased region" description="Polar residues" evidence="1">
    <location>
        <begin position="343"/>
        <end position="354"/>
    </location>
</feature>
<accession>A0A8H7KLK1</accession>
<proteinExistence type="predicted"/>
<gene>
    <name evidence="2" type="ORF">Agabi119p4_1051</name>
</gene>
<evidence type="ECO:0000313" key="2">
    <source>
        <dbReference type="EMBL" id="KAF7784886.1"/>
    </source>
</evidence>
<comment type="caution">
    <text evidence="2">The sequence shown here is derived from an EMBL/GenBank/DDBJ whole genome shotgun (WGS) entry which is preliminary data.</text>
</comment>
<evidence type="ECO:0000313" key="3">
    <source>
        <dbReference type="Proteomes" id="UP000629468"/>
    </source>
</evidence>
<feature type="region of interest" description="Disordered" evidence="1">
    <location>
        <begin position="571"/>
        <end position="631"/>
    </location>
</feature>
<evidence type="ECO:0000256" key="1">
    <source>
        <dbReference type="SAM" id="MobiDB-lite"/>
    </source>
</evidence>
<reference evidence="2 3" key="1">
    <citation type="journal article" name="Sci. Rep.">
        <title>Telomere-to-telomere assembled and centromere annotated genomes of the two main subspecies of the button mushroom Agaricus bisporus reveal especially polymorphic chromosome ends.</title>
        <authorList>
            <person name="Sonnenberg A.S.M."/>
            <person name="Sedaghat-Telgerd N."/>
            <person name="Lavrijssen B."/>
            <person name="Ohm R.A."/>
            <person name="Hendrickx P.M."/>
            <person name="Scholtmeijer K."/>
            <person name="Baars J.J.P."/>
            <person name="van Peer A."/>
        </authorList>
    </citation>
    <scope>NUCLEOTIDE SEQUENCE [LARGE SCALE GENOMIC DNA]</scope>
    <source>
        <strain evidence="2 3">H119_p4</strain>
    </source>
</reference>
<sequence>MPFVENAREFHINGGNFHDLKGNQNNYNYDQSLNVSGQGNSAVYSHGPYYNGANNSINNTTNGNGSITVVGQGAKYQGSPNPAGEGFSESLPKQNNNMMAFRAALPNLADQMNNHGQSPSQSCSPPPAAQPYYPGIDSGQGNSALHLHKPFYNGPNNSIKNTTNGNGSITVVGQGARYQDSPNPTGEDFSESLPKQNIDIMVFRAAMGPNLADQMNNINHGQSPSQPCSPPPAAQPCNPGIDSGQENSALHSRGPYYNGANNSIANKTTGHGSITVVGQGASSQGSPNLNGEDISESVPQWNNDLMVLRAALANQMNIHGQSTQSYSSPPAAHPCNHGKDCRQGNSAVNSSRPLCNSDDLVSPQSEFSESLPKQNNDWMKYCAAIMLSNFLANQMNNFGQSPSESYSPPPAYSHGPSLNIPPPTHSNGIFSHSTGHVNQPHFTPQQQPPPAAHHSPPLPQQPVGPYLSPSRRHSQISVNSAPANVQQVQINQSTTQPHAPQANDLVSSDMISQQLVSPPADHQSRPSINPLPGINVTESSEAGSIMSGTTLTNGPQLTHTTSPSIASAPITTATTESSTSSLGVTLAQTTPSSTPSSGLSENPNLIPKPGVMASPSETTSPVEEVGKRKKKRQKFIASISRLFGKKV</sequence>
<feature type="compositionally biased region" description="Pro residues" evidence="1">
    <location>
        <begin position="446"/>
        <end position="462"/>
    </location>
</feature>
<feature type="compositionally biased region" description="Low complexity" evidence="1">
    <location>
        <begin position="571"/>
        <end position="581"/>
    </location>
</feature>
<feature type="compositionally biased region" description="Polar residues" evidence="1">
    <location>
        <begin position="362"/>
        <end position="371"/>
    </location>
</feature>
<name>A0A8H7KLK1_AGABI</name>